<evidence type="ECO:0000313" key="1">
    <source>
        <dbReference type="EMBL" id="KAK2574846.1"/>
    </source>
</evidence>
<feature type="non-terminal residue" evidence="1">
    <location>
        <position position="194"/>
    </location>
</feature>
<reference evidence="1" key="2">
    <citation type="journal article" date="2023" name="Commun. Biol.">
        <title>Intrasexual cuticular hydrocarbon dimorphism in a wasp sheds light on hydrocarbon biosynthesis genes in Hymenoptera.</title>
        <authorList>
            <person name="Moris V.C."/>
            <person name="Podsiadlowski L."/>
            <person name="Martin S."/>
            <person name="Oeyen J.P."/>
            <person name="Donath A."/>
            <person name="Petersen M."/>
            <person name="Wilbrandt J."/>
            <person name="Misof B."/>
            <person name="Liedtke D."/>
            <person name="Thamm M."/>
            <person name="Scheiner R."/>
            <person name="Schmitt T."/>
            <person name="Niehuis O."/>
        </authorList>
    </citation>
    <scope>NUCLEOTIDE SEQUENCE</scope>
    <source>
        <strain evidence="1">GBR_01_08_01A</strain>
    </source>
</reference>
<evidence type="ECO:0000313" key="2">
    <source>
        <dbReference type="Proteomes" id="UP001258017"/>
    </source>
</evidence>
<keyword evidence="2" id="KW-1185">Reference proteome</keyword>
<dbReference type="AlphaFoldDB" id="A0AAD9VHK0"/>
<dbReference type="Proteomes" id="UP001258017">
    <property type="component" value="Unassembled WGS sequence"/>
</dbReference>
<dbReference type="EMBL" id="JAIFRP010004657">
    <property type="protein sequence ID" value="KAK2574846.1"/>
    <property type="molecule type" value="Genomic_DNA"/>
</dbReference>
<organism evidence="1 2">
    <name type="scientific">Odynerus spinipes</name>
    <dbReference type="NCBI Taxonomy" id="1348599"/>
    <lineage>
        <taxon>Eukaryota</taxon>
        <taxon>Metazoa</taxon>
        <taxon>Ecdysozoa</taxon>
        <taxon>Arthropoda</taxon>
        <taxon>Hexapoda</taxon>
        <taxon>Insecta</taxon>
        <taxon>Pterygota</taxon>
        <taxon>Neoptera</taxon>
        <taxon>Endopterygota</taxon>
        <taxon>Hymenoptera</taxon>
        <taxon>Apocrita</taxon>
        <taxon>Aculeata</taxon>
        <taxon>Vespoidea</taxon>
        <taxon>Vespidae</taxon>
        <taxon>Eumeninae</taxon>
        <taxon>Odynerus</taxon>
    </lineage>
</organism>
<protein>
    <submittedName>
        <fullName evidence="1">Uncharacterized protein</fullName>
    </submittedName>
</protein>
<gene>
    <name evidence="1" type="ORF">KPH14_013109</name>
</gene>
<sequence length="194" mass="21225">MAITSRKAQAREPKTLGELLYGKVEHLNSPKKSIKSKELVTSTASDAIDGVAQRRLDDLSKKKGPTVSPPPSSPSLSVLLLSNAAPDIAQPATVTSRATSEQAVGVATNRELLDLANVAAFDTWNHMVLQNNWILVGSEYSVSYEKAGIAGTLDAIFIPHAENPNQWVIVDWKRCPLEFSRYSPTPYEHPYAKR</sequence>
<comment type="caution">
    <text evidence="1">The sequence shown here is derived from an EMBL/GenBank/DDBJ whole genome shotgun (WGS) entry which is preliminary data.</text>
</comment>
<reference evidence="1" key="1">
    <citation type="submission" date="2021-08" db="EMBL/GenBank/DDBJ databases">
        <authorList>
            <person name="Misof B."/>
            <person name="Oliver O."/>
            <person name="Podsiadlowski L."/>
            <person name="Donath A."/>
            <person name="Peters R."/>
            <person name="Mayer C."/>
            <person name="Rust J."/>
            <person name="Gunkel S."/>
            <person name="Lesny P."/>
            <person name="Martin S."/>
            <person name="Oeyen J.P."/>
            <person name="Petersen M."/>
            <person name="Panagiotis P."/>
            <person name="Wilbrandt J."/>
            <person name="Tanja T."/>
        </authorList>
    </citation>
    <scope>NUCLEOTIDE SEQUENCE</scope>
    <source>
        <strain evidence="1">GBR_01_08_01A</strain>
        <tissue evidence="1">Thorax + abdomen</tissue>
    </source>
</reference>
<proteinExistence type="predicted"/>
<name>A0AAD9VHK0_9HYME</name>
<accession>A0AAD9VHK0</accession>